<evidence type="ECO:0000256" key="1">
    <source>
        <dbReference type="ARBA" id="ARBA00004123"/>
    </source>
</evidence>
<dbReference type="EMBL" id="JACGWJ010000001">
    <property type="protein sequence ID" value="KAL0441683.1"/>
    <property type="molecule type" value="Genomic_DNA"/>
</dbReference>
<evidence type="ECO:0000256" key="2">
    <source>
        <dbReference type="ARBA" id="ARBA00023015"/>
    </source>
</evidence>
<evidence type="ECO:0000313" key="8">
    <source>
        <dbReference type="EMBL" id="KAL0441683.1"/>
    </source>
</evidence>
<dbReference type="InterPro" id="IPR050913">
    <property type="entry name" value="AP2/ERF_ERF"/>
</dbReference>
<dbReference type="SMART" id="SM00380">
    <property type="entry name" value="AP2"/>
    <property type="match status" value="1"/>
</dbReference>
<feature type="domain" description="AP2/ERF" evidence="7">
    <location>
        <begin position="1"/>
        <end position="43"/>
    </location>
</feature>
<evidence type="ECO:0000256" key="4">
    <source>
        <dbReference type="ARBA" id="ARBA00023163"/>
    </source>
</evidence>
<reference evidence="8" key="2">
    <citation type="journal article" date="2024" name="Plant">
        <title>Genomic evolution and insights into agronomic trait innovations of Sesamum species.</title>
        <authorList>
            <person name="Miao H."/>
            <person name="Wang L."/>
            <person name="Qu L."/>
            <person name="Liu H."/>
            <person name="Sun Y."/>
            <person name="Le M."/>
            <person name="Wang Q."/>
            <person name="Wei S."/>
            <person name="Zheng Y."/>
            <person name="Lin W."/>
            <person name="Duan Y."/>
            <person name="Cao H."/>
            <person name="Xiong S."/>
            <person name="Wang X."/>
            <person name="Wei L."/>
            <person name="Li C."/>
            <person name="Ma Q."/>
            <person name="Ju M."/>
            <person name="Zhao R."/>
            <person name="Li G."/>
            <person name="Mu C."/>
            <person name="Tian Q."/>
            <person name="Mei H."/>
            <person name="Zhang T."/>
            <person name="Gao T."/>
            <person name="Zhang H."/>
        </authorList>
    </citation>
    <scope>NUCLEOTIDE SEQUENCE</scope>
    <source>
        <strain evidence="8">G02</strain>
    </source>
</reference>
<proteinExistence type="predicted"/>
<dbReference type="InterPro" id="IPR036955">
    <property type="entry name" value="AP2/ERF_dom_sf"/>
</dbReference>
<evidence type="ECO:0000256" key="5">
    <source>
        <dbReference type="ARBA" id="ARBA00023242"/>
    </source>
</evidence>
<dbReference type="Gene3D" id="3.30.730.10">
    <property type="entry name" value="AP2/ERF domain"/>
    <property type="match status" value="1"/>
</dbReference>
<accession>A0AAW2WJI4</accession>
<protein>
    <submittedName>
        <fullName evidence="8">Ethylene-responsive transcription factor</fullName>
    </submittedName>
</protein>
<dbReference type="PROSITE" id="PS51032">
    <property type="entry name" value="AP2_ERF"/>
    <property type="match status" value="1"/>
</dbReference>
<dbReference type="GO" id="GO:0003677">
    <property type="term" value="F:DNA binding"/>
    <property type="evidence" value="ECO:0007669"/>
    <property type="project" value="UniProtKB-KW"/>
</dbReference>
<sequence>MPRPQQRKTRIWLGTFETAEDAAKAYDEAARIMCGPRARTNFAYNAHEPQSSSGRFLSATLMAKLQKCHMTSLKLAQKPALNKINEPDQQCPGFDHPIDKKNDQKGGGSSWDSPGKNVEQFKCLEDDHIEQMIQELLDYGSVELCSVIEN</sequence>
<dbReference type="AlphaFoldDB" id="A0AAW2WJI4"/>
<feature type="region of interest" description="Disordered" evidence="6">
    <location>
        <begin position="80"/>
        <end position="114"/>
    </location>
</feature>
<dbReference type="PANTHER" id="PTHR31194">
    <property type="entry name" value="SHN SHINE , DNA BINDING / TRANSCRIPTION FACTOR"/>
    <property type="match status" value="1"/>
</dbReference>
<dbReference type="SUPFAM" id="SSF54171">
    <property type="entry name" value="DNA-binding domain"/>
    <property type="match status" value="1"/>
</dbReference>
<keyword evidence="2" id="KW-0805">Transcription regulation</keyword>
<organism evidence="8">
    <name type="scientific">Sesamum radiatum</name>
    <name type="common">Black benniseed</name>
    <dbReference type="NCBI Taxonomy" id="300843"/>
    <lineage>
        <taxon>Eukaryota</taxon>
        <taxon>Viridiplantae</taxon>
        <taxon>Streptophyta</taxon>
        <taxon>Embryophyta</taxon>
        <taxon>Tracheophyta</taxon>
        <taxon>Spermatophyta</taxon>
        <taxon>Magnoliopsida</taxon>
        <taxon>eudicotyledons</taxon>
        <taxon>Gunneridae</taxon>
        <taxon>Pentapetalae</taxon>
        <taxon>asterids</taxon>
        <taxon>lamiids</taxon>
        <taxon>Lamiales</taxon>
        <taxon>Pedaliaceae</taxon>
        <taxon>Sesamum</taxon>
    </lineage>
</organism>
<evidence type="ECO:0000256" key="3">
    <source>
        <dbReference type="ARBA" id="ARBA00023125"/>
    </source>
</evidence>
<reference evidence="8" key="1">
    <citation type="submission" date="2020-06" db="EMBL/GenBank/DDBJ databases">
        <authorList>
            <person name="Li T."/>
            <person name="Hu X."/>
            <person name="Zhang T."/>
            <person name="Song X."/>
            <person name="Zhang H."/>
            <person name="Dai N."/>
            <person name="Sheng W."/>
            <person name="Hou X."/>
            <person name="Wei L."/>
        </authorList>
    </citation>
    <scope>NUCLEOTIDE SEQUENCE</scope>
    <source>
        <strain evidence="8">G02</strain>
        <tissue evidence="8">Leaf</tissue>
    </source>
</reference>
<dbReference type="CDD" id="cd00018">
    <property type="entry name" value="AP2"/>
    <property type="match status" value="1"/>
</dbReference>
<name>A0AAW2WJI4_SESRA</name>
<keyword evidence="4" id="KW-0804">Transcription</keyword>
<dbReference type="GO" id="GO:0005634">
    <property type="term" value="C:nucleus"/>
    <property type="evidence" value="ECO:0007669"/>
    <property type="project" value="UniProtKB-SubCell"/>
</dbReference>
<comment type="subcellular location">
    <subcellularLocation>
        <location evidence="1">Nucleus</location>
    </subcellularLocation>
</comment>
<keyword evidence="3" id="KW-0238">DNA-binding</keyword>
<dbReference type="GO" id="GO:0003700">
    <property type="term" value="F:DNA-binding transcription factor activity"/>
    <property type="evidence" value="ECO:0007669"/>
    <property type="project" value="InterPro"/>
</dbReference>
<evidence type="ECO:0000259" key="7">
    <source>
        <dbReference type="PROSITE" id="PS51032"/>
    </source>
</evidence>
<keyword evidence="5" id="KW-0539">Nucleus</keyword>
<gene>
    <name evidence="8" type="ORF">Sradi_0107200</name>
</gene>
<dbReference type="PANTHER" id="PTHR31194:SF217">
    <property type="entry name" value="ETHYLENE-RESPONSIVE TRANSCRIPTION FACTOR ERF003-LIKE"/>
    <property type="match status" value="1"/>
</dbReference>
<comment type="caution">
    <text evidence="8">The sequence shown here is derived from an EMBL/GenBank/DDBJ whole genome shotgun (WGS) entry which is preliminary data.</text>
</comment>
<dbReference type="InterPro" id="IPR001471">
    <property type="entry name" value="AP2/ERF_dom"/>
</dbReference>
<dbReference type="InterPro" id="IPR016177">
    <property type="entry name" value="DNA-bd_dom_sf"/>
</dbReference>
<evidence type="ECO:0000256" key="6">
    <source>
        <dbReference type="SAM" id="MobiDB-lite"/>
    </source>
</evidence>